<sequence>MTYATSSTSVTTTVTASVRFQDKLKESKNFGDALVEIFSDLVELEIVTWVAHEGDTTHKEGNRLKTTINLIDGDIENEIGADFLQGSPYAELRSFHETQVAKGAETIANNLKTLVDIGEKVTEMLQGNKDEKPSDINAGVTRLPSYA</sequence>
<comment type="caution">
    <text evidence="2">The sequence shown here is derived from an EMBL/GenBank/DDBJ whole genome shotgun (WGS) entry which is preliminary data.</text>
</comment>
<name>A0A9X4M5F1_9CYAN</name>
<evidence type="ECO:0000256" key="1">
    <source>
        <dbReference type="SAM" id="MobiDB-lite"/>
    </source>
</evidence>
<protein>
    <submittedName>
        <fullName evidence="2">Uncharacterized protein</fullName>
    </submittedName>
</protein>
<evidence type="ECO:0000313" key="3">
    <source>
        <dbReference type="Proteomes" id="UP001152872"/>
    </source>
</evidence>
<accession>A0A9X4M5F1</accession>
<dbReference type="EMBL" id="VBTY01000002">
    <property type="protein sequence ID" value="MDG3493008.1"/>
    <property type="molecule type" value="Genomic_DNA"/>
</dbReference>
<proteinExistence type="predicted"/>
<organism evidence="2 3">
    <name type="scientific">Pseudanabaena catenata USMAC16</name>
    <dbReference type="NCBI Taxonomy" id="1855837"/>
    <lineage>
        <taxon>Bacteria</taxon>
        <taxon>Bacillati</taxon>
        <taxon>Cyanobacteriota</taxon>
        <taxon>Cyanophyceae</taxon>
        <taxon>Pseudanabaenales</taxon>
        <taxon>Pseudanabaenaceae</taxon>
        <taxon>Pseudanabaena</taxon>
    </lineage>
</organism>
<dbReference type="RefSeq" id="WP_009625034.1">
    <property type="nucleotide sequence ID" value="NZ_VBTY01000002.1"/>
</dbReference>
<reference evidence="2" key="1">
    <citation type="submission" date="2019-05" db="EMBL/GenBank/DDBJ databases">
        <title>Whole genome sequencing of Pseudanabaena catenata USMAC16.</title>
        <authorList>
            <person name="Khan Z."/>
            <person name="Omar W.M."/>
            <person name="Convey P."/>
            <person name="Merican F."/>
            <person name="Najimudin N."/>
        </authorList>
    </citation>
    <scope>NUCLEOTIDE SEQUENCE</scope>
    <source>
        <strain evidence="2">USMAC16</strain>
    </source>
</reference>
<evidence type="ECO:0000313" key="2">
    <source>
        <dbReference type="EMBL" id="MDG3493008.1"/>
    </source>
</evidence>
<dbReference type="AlphaFoldDB" id="A0A9X4M5F1"/>
<gene>
    <name evidence="2" type="ORF">FEV09_00390</name>
</gene>
<feature type="region of interest" description="Disordered" evidence="1">
    <location>
        <begin position="128"/>
        <end position="147"/>
    </location>
</feature>
<dbReference type="Proteomes" id="UP001152872">
    <property type="component" value="Unassembled WGS sequence"/>
</dbReference>
<keyword evidence="3" id="KW-1185">Reference proteome</keyword>